<dbReference type="GO" id="GO:0008270">
    <property type="term" value="F:zinc ion binding"/>
    <property type="evidence" value="ECO:0007669"/>
    <property type="project" value="UniProtKB-KW"/>
</dbReference>
<dbReference type="PROSITE" id="PS00028">
    <property type="entry name" value="ZINC_FINGER_C2H2_1"/>
    <property type="match status" value="2"/>
</dbReference>
<reference evidence="4 5" key="1">
    <citation type="journal article" date="2017" name="Gigascience">
        <title>Genome sequence of the small brown planthopper, Laodelphax striatellus.</title>
        <authorList>
            <person name="Zhu J."/>
            <person name="Jiang F."/>
            <person name="Wang X."/>
            <person name="Yang P."/>
            <person name="Bao Y."/>
            <person name="Zhao W."/>
            <person name="Wang W."/>
            <person name="Lu H."/>
            <person name="Wang Q."/>
            <person name="Cui N."/>
            <person name="Li J."/>
            <person name="Chen X."/>
            <person name="Luo L."/>
            <person name="Yu J."/>
            <person name="Kang L."/>
            <person name="Cui F."/>
        </authorList>
    </citation>
    <scope>NUCLEOTIDE SEQUENCE [LARGE SCALE GENOMIC DNA]</scope>
    <source>
        <strain evidence="4">Lst14</strain>
    </source>
</reference>
<feature type="domain" description="C2H2-type" evidence="3">
    <location>
        <begin position="29"/>
        <end position="51"/>
    </location>
</feature>
<dbReference type="Proteomes" id="UP000291343">
    <property type="component" value="Unassembled WGS sequence"/>
</dbReference>
<evidence type="ECO:0000256" key="2">
    <source>
        <dbReference type="SAM" id="MobiDB-lite"/>
    </source>
</evidence>
<comment type="caution">
    <text evidence="4">The sequence shown here is derived from an EMBL/GenBank/DDBJ whole genome shotgun (WGS) entry which is preliminary data.</text>
</comment>
<accession>A0A482XI19</accession>
<name>A0A482XI19_LAOST</name>
<organism evidence="4 5">
    <name type="scientific">Laodelphax striatellus</name>
    <name type="common">Small brown planthopper</name>
    <name type="synonym">Delphax striatella</name>
    <dbReference type="NCBI Taxonomy" id="195883"/>
    <lineage>
        <taxon>Eukaryota</taxon>
        <taxon>Metazoa</taxon>
        <taxon>Ecdysozoa</taxon>
        <taxon>Arthropoda</taxon>
        <taxon>Hexapoda</taxon>
        <taxon>Insecta</taxon>
        <taxon>Pterygota</taxon>
        <taxon>Neoptera</taxon>
        <taxon>Paraneoptera</taxon>
        <taxon>Hemiptera</taxon>
        <taxon>Auchenorrhyncha</taxon>
        <taxon>Fulgoroidea</taxon>
        <taxon>Delphacidae</taxon>
        <taxon>Criomorphinae</taxon>
        <taxon>Laodelphax</taxon>
    </lineage>
</organism>
<keyword evidence="1" id="KW-0863">Zinc-finger</keyword>
<proteinExistence type="predicted"/>
<evidence type="ECO:0000313" key="4">
    <source>
        <dbReference type="EMBL" id="RZF45566.1"/>
    </source>
</evidence>
<gene>
    <name evidence="4" type="ORF">LSTR_LSTR010967</name>
</gene>
<dbReference type="EMBL" id="QKKF02008759">
    <property type="protein sequence ID" value="RZF45566.1"/>
    <property type="molecule type" value="Genomic_DNA"/>
</dbReference>
<dbReference type="PROSITE" id="PS50157">
    <property type="entry name" value="ZINC_FINGER_C2H2_2"/>
    <property type="match status" value="1"/>
</dbReference>
<evidence type="ECO:0000313" key="5">
    <source>
        <dbReference type="Proteomes" id="UP000291343"/>
    </source>
</evidence>
<dbReference type="InterPro" id="IPR013087">
    <property type="entry name" value="Znf_C2H2_type"/>
</dbReference>
<keyword evidence="1" id="KW-0479">Metal-binding</keyword>
<dbReference type="InParanoid" id="A0A482XI19"/>
<evidence type="ECO:0000259" key="3">
    <source>
        <dbReference type="PROSITE" id="PS50157"/>
    </source>
</evidence>
<dbReference type="SMART" id="SM00355">
    <property type="entry name" value="ZnF_C2H2"/>
    <property type="match status" value="2"/>
</dbReference>
<dbReference type="Gene3D" id="3.30.160.60">
    <property type="entry name" value="Classic Zinc Finger"/>
    <property type="match status" value="1"/>
</dbReference>
<feature type="region of interest" description="Disordered" evidence="2">
    <location>
        <begin position="116"/>
        <end position="137"/>
    </location>
</feature>
<keyword evidence="1" id="KW-0862">Zinc</keyword>
<keyword evidence="5" id="KW-1185">Reference proteome</keyword>
<evidence type="ECO:0000256" key="1">
    <source>
        <dbReference type="PROSITE-ProRule" id="PRU00042"/>
    </source>
</evidence>
<dbReference type="AlphaFoldDB" id="A0A482XI19"/>
<protein>
    <recommendedName>
        <fullName evidence="3">C2H2-type domain-containing protein</fullName>
    </recommendedName>
</protein>
<sequence length="274" mass="31784">MNKSKTKRITGAFKRKLLASESSQNKGKFQCWCCLKTFKEESLRRQHMRLHDPSLQTFSCTICLLSFPSRIAYNNHLKTDHQSSTNSNEPGMIEKQQSVCPSEQTTWNNKNIHELRLHDRKNHSSRNNPDSCPDDTNLRIESTFSLRDELREFGETPVEFIDVNKTLKSIEQQQHHLSNSFDIFNDNERTQDQQKHGYCTSRNLKDFSDDVMTENNDDVDFCDLTLDSDDFEDYDGEVDDDGGSEEELSIYDVIIVGDDGENDFTASKKRSWEN</sequence>